<dbReference type="EMBL" id="JACTNZ010000013">
    <property type="protein sequence ID" value="KAG5517425.1"/>
    <property type="molecule type" value="Genomic_DNA"/>
</dbReference>
<reference evidence="1 2" key="1">
    <citation type="submission" date="2020-08" db="EMBL/GenBank/DDBJ databases">
        <title>Plant Genome Project.</title>
        <authorList>
            <person name="Zhang R.-G."/>
        </authorList>
    </citation>
    <scope>NUCLEOTIDE SEQUENCE [LARGE SCALE GENOMIC DNA]</scope>
    <source>
        <strain evidence="1">WSP0</strain>
        <tissue evidence="1">Leaf</tissue>
    </source>
</reference>
<proteinExistence type="predicted"/>
<evidence type="ECO:0000313" key="2">
    <source>
        <dbReference type="Proteomes" id="UP000823749"/>
    </source>
</evidence>
<sequence>MLDSIGFPLHLKIWYVPKLVLSGFVKKKVTLVVFRGDGVVNGSGGGGDLGETLPSSLSFSGTMLGKRLLLG</sequence>
<gene>
    <name evidence="1" type="ORF">RHGRI_037984</name>
</gene>
<dbReference type="AlphaFoldDB" id="A0AAV6HTV9"/>
<organism evidence="1 2">
    <name type="scientific">Rhododendron griersonianum</name>
    <dbReference type="NCBI Taxonomy" id="479676"/>
    <lineage>
        <taxon>Eukaryota</taxon>
        <taxon>Viridiplantae</taxon>
        <taxon>Streptophyta</taxon>
        <taxon>Embryophyta</taxon>
        <taxon>Tracheophyta</taxon>
        <taxon>Spermatophyta</taxon>
        <taxon>Magnoliopsida</taxon>
        <taxon>eudicotyledons</taxon>
        <taxon>Gunneridae</taxon>
        <taxon>Pentapetalae</taxon>
        <taxon>asterids</taxon>
        <taxon>Ericales</taxon>
        <taxon>Ericaceae</taxon>
        <taxon>Ericoideae</taxon>
        <taxon>Rhodoreae</taxon>
        <taxon>Rhododendron</taxon>
    </lineage>
</organism>
<accession>A0AAV6HTV9</accession>
<evidence type="ECO:0000313" key="1">
    <source>
        <dbReference type="EMBL" id="KAG5517425.1"/>
    </source>
</evidence>
<protein>
    <submittedName>
        <fullName evidence="1">Uncharacterized protein</fullName>
    </submittedName>
</protein>
<name>A0AAV6HTV9_9ERIC</name>
<comment type="caution">
    <text evidence="1">The sequence shown here is derived from an EMBL/GenBank/DDBJ whole genome shotgun (WGS) entry which is preliminary data.</text>
</comment>
<keyword evidence="2" id="KW-1185">Reference proteome</keyword>
<dbReference type="Proteomes" id="UP000823749">
    <property type="component" value="Chromosome 13"/>
</dbReference>